<dbReference type="InterPro" id="IPR051055">
    <property type="entry name" value="PIF1_helicase"/>
</dbReference>
<dbReference type="InterPro" id="IPR003593">
    <property type="entry name" value="AAA+_ATPase"/>
</dbReference>
<reference evidence="2" key="1">
    <citation type="submission" date="2016-10" db="EMBL/GenBank/DDBJ databases">
        <title>Sequence of Gallionella enrichment culture.</title>
        <authorList>
            <person name="Poehlein A."/>
            <person name="Muehling M."/>
            <person name="Daniel R."/>
        </authorList>
    </citation>
    <scope>NUCLEOTIDE SEQUENCE</scope>
</reference>
<accession>A0A1J5QPF2</accession>
<dbReference type="AlphaFoldDB" id="A0A1J5QPF2"/>
<dbReference type="InterPro" id="IPR036420">
    <property type="entry name" value="BRCT_dom_sf"/>
</dbReference>
<sequence length="803" mass="86620">MIVVGTPITLTDEFERALALLDAGRNLFLTGKAGTGKSTLIRHFMATTERRVVVAAQTGIAALNVDCYTIHRLFGFGTTTGLADVLDGRYRPGRFAATRAALDTLILDEASMVRADLFDMLVAAMERFGPRPGTRFGGVQVVLVGDLFQLPPVTTEREKEYVETRYATPYFFSADRFSREDFPTVALTTVFRQLGDERLTSLLNAVQEGVLVERARAELNARTDPDFEPPDDEFWLTLAPTNRVVTARNRKQLERLPGDAVVHHAVERGDLSLFDPPVERVLELKVGAQIMMLTNDSADRWVNGTLGRVVDIWRDRDGLGIEVEFRDSTSAEVRPYTWDATRPVAAGGTLRREVVGSYTQLPLKLAWAITIHKSQGQTLDRLVVDLRGGAFEYGQVYVALSRCTSMDGLVLTRPVLPKDLTTDRRILRFLQSSTAPEQTARRCAISILTVGMEGRMSRPRPVELAVAFDDGSAISTLVNPQRDLDDARSAFGISVDDVLLAPTLAEAWSAIAPLLDGCTPVGSEIDEALGLVDFELKRLGWVAPLPIGVEITVGVLTREDLHGLAGPTALTRARAAMSVLTREDLDTSGGSAFDVSGMDDEGGSATDVAYLLTRDVEVRPPTSAAMPTLSALMDTSRLLSGVLLAGEVPAPPAEVAPDAAVAAVVRGVVAERLVAAAARTTGLRPVLLERLRRLEGVLGIGVVDAILAGMAAEQVSMVELLGEGVRVCFTGTAMDPAGRIWAREEMKSAAAARGLVPVDSVSKSRCDVLVVAEVGTQSGKARKAKELGKPVFSADEFFAWLSA</sequence>
<name>A0A1J5QPF2_9ZZZZ</name>
<dbReference type="GO" id="GO:0003678">
    <property type="term" value="F:DNA helicase activity"/>
    <property type="evidence" value="ECO:0007669"/>
    <property type="project" value="UniProtKB-EC"/>
</dbReference>
<dbReference type="PANTHER" id="PTHR47642">
    <property type="entry name" value="ATP-DEPENDENT DNA HELICASE"/>
    <property type="match status" value="1"/>
</dbReference>
<dbReference type="SMART" id="SM00382">
    <property type="entry name" value="AAA"/>
    <property type="match status" value="1"/>
</dbReference>
<keyword evidence="2" id="KW-0378">Hydrolase</keyword>
<comment type="caution">
    <text evidence="2">The sequence shown here is derived from an EMBL/GenBank/DDBJ whole genome shotgun (WGS) entry which is preliminary data.</text>
</comment>
<dbReference type="InterPro" id="IPR049163">
    <property type="entry name" value="Pif1-like_2B_dom"/>
</dbReference>
<dbReference type="EMBL" id="MLJW01000878">
    <property type="protein sequence ID" value="OIQ81812.1"/>
    <property type="molecule type" value="Genomic_DNA"/>
</dbReference>
<keyword evidence="2" id="KW-0547">Nucleotide-binding</keyword>
<proteinExistence type="predicted"/>
<keyword evidence="2" id="KW-0067">ATP-binding</keyword>
<dbReference type="GO" id="GO:0016787">
    <property type="term" value="F:hydrolase activity"/>
    <property type="evidence" value="ECO:0007669"/>
    <property type="project" value="UniProtKB-KW"/>
</dbReference>
<protein>
    <submittedName>
        <fullName evidence="2">ATP-dependent RecD-like DNA helicase</fullName>
        <ecNumber evidence="2">3.6.4.12</ecNumber>
    </submittedName>
</protein>
<dbReference type="Gene3D" id="3.40.50.10190">
    <property type="entry name" value="BRCT domain"/>
    <property type="match status" value="1"/>
</dbReference>
<dbReference type="GO" id="GO:0006281">
    <property type="term" value="P:DNA repair"/>
    <property type="evidence" value="ECO:0007669"/>
    <property type="project" value="InterPro"/>
</dbReference>
<evidence type="ECO:0000313" key="2">
    <source>
        <dbReference type="EMBL" id="OIQ81812.1"/>
    </source>
</evidence>
<dbReference type="Pfam" id="PF05970">
    <property type="entry name" value="PIF1"/>
    <property type="match status" value="1"/>
</dbReference>
<dbReference type="EC" id="3.6.4.12" evidence="2"/>
<dbReference type="GO" id="GO:0000723">
    <property type="term" value="P:telomere maintenance"/>
    <property type="evidence" value="ECO:0007669"/>
    <property type="project" value="InterPro"/>
</dbReference>
<keyword evidence="2" id="KW-0347">Helicase</keyword>
<dbReference type="Gene3D" id="3.40.50.300">
    <property type="entry name" value="P-loop containing nucleotide triphosphate hydrolases"/>
    <property type="match status" value="1"/>
</dbReference>
<organism evidence="2">
    <name type="scientific">mine drainage metagenome</name>
    <dbReference type="NCBI Taxonomy" id="410659"/>
    <lineage>
        <taxon>unclassified sequences</taxon>
        <taxon>metagenomes</taxon>
        <taxon>ecological metagenomes</taxon>
    </lineage>
</organism>
<dbReference type="SUPFAM" id="SSF52113">
    <property type="entry name" value="BRCT domain"/>
    <property type="match status" value="1"/>
</dbReference>
<feature type="domain" description="AAA+ ATPase" evidence="1">
    <location>
        <begin position="23"/>
        <end position="146"/>
    </location>
</feature>
<dbReference type="SUPFAM" id="SSF52540">
    <property type="entry name" value="P-loop containing nucleoside triphosphate hydrolases"/>
    <property type="match status" value="2"/>
</dbReference>
<dbReference type="Pfam" id="PF21530">
    <property type="entry name" value="Pif1_2B_dom"/>
    <property type="match status" value="1"/>
</dbReference>
<evidence type="ECO:0000259" key="1">
    <source>
        <dbReference type="SMART" id="SM00382"/>
    </source>
</evidence>
<gene>
    <name evidence="2" type="primary">recD2_3</name>
    <name evidence="2" type="ORF">GALL_364100</name>
</gene>
<dbReference type="CDD" id="cd18809">
    <property type="entry name" value="SF1_C_RecD"/>
    <property type="match status" value="1"/>
</dbReference>
<dbReference type="InterPro" id="IPR027417">
    <property type="entry name" value="P-loop_NTPase"/>
</dbReference>
<dbReference type="InterPro" id="IPR010285">
    <property type="entry name" value="DNA_helicase_pif1-like_DEAD"/>
</dbReference>